<evidence type="ECO:0000256" key="1">
    <source>
        <dbReference type="SAM" id="SignalP"/>
    </source>
</evidence>
<dbReference type="HOGENOM" id="CLU_115813_1_0_5"/>
<feature type="chain" id="PRO_5003392087" evidence="1">
    <location>
        <begin position="22"/>
        <end position="153"/>
    </location>
</feature>
<gene>
    <name evidence="2" type="ordered locus">KVU_0890</name>
</gene>
<dbReference type="OrthoDB" id="5973611at2"/>
<sequence length="153" mass="16430">MKTLITGAVAALALSATSALACTNWELPPSYGDVTLAAGFMPDPHTLDMAAGGPINLSTCTEEPGIGFISEAPDYDLYWEGNGTLTIAFESDEDTVLLVNGQQWEWYYNDDYKGLNPAIVIENAPAGLYDIWVGTITEGSYPNGTLIITELPY</sequence>
<keyword evidence="1" id="KW-0732">Signal</keyword>
<dbReference type="KEGG" id="kvl:KVU_0890"/>
<dbReference type="PROSITE" id="PS51257">
    <property type="entry name" value="PROKAR_LIPOPROTEIN"/>
    <property type="match status" value="1"/>
</dbReference>
<evidence type="ECO:0000313" key="2">
    <source>
        <dbReference type="EMBL" id="AEM40729.1"/>
    </source>
</evidence>
<proteinExistence type="predicted"/>
<dbReference type="Proteomes" id="UP000000692">
    <property type="component" value="Chromosome"/>
</dbReference>
<reference evidence="2 3" key="1">
    <citation type="journal article" date="2011" name="J. Bacteriol.">
        <title>Complete genome sequence of the industrial strain Ketogulonicigenium vulgare WSH-001.</title>
        <authorList>
            <person name="Liu L."/>
            <person name="Li Y."/>
            <person name="Zhang J."/>
            <person name="Zhou Z."/>
            <person name="Liu J."/>
            <person name="Li X."/>
            <person name="Zhou J."/>
            <person name="Du G."/>
            <person name="Wang L."/>
            <person name="Chen J."/>
        </authorList>
    </citation>
    <scope>NUCLEOTIDE SEQUENCE [LARGE SCALE GENOMIC DNA]</scope>
    <source>
        <strain evidence="2 3">WSH-001</strain>
    </source>
</reference>
<dbReference type="eggNOG" id="COG3591">
    <property type="taxonomic scope" value="Bacteria"/>
</dbReference>
<dbReference type="RefSeq" id="WP_013384184.1">
    <property type="nucleotide sequence ID" value="NC_017384.1"/>
</dbReference>
<name>F9Y5H6_KETVW</name>
<protein>
    <submittedName>
        <fullName evidence="2">Peptidase S1 and S6 chymotrypsin/Hap</fullName>
    </submittedName>
</protein>
<accession>F9Y5H6</accession>
<evidence type="ECO:0000313" key="3">
    <source>
        <dbReference type="Proteomes" id="UP000000692"/>
    </source>
</evidence>
<organism evidence="2 3">
    <name type="scientific">Ketogulonicigenium vulgare (strain WSH-001)</name>
    <dbReference type="NCBI Taxonomy" id="759362"/>
    <lineage>
        <taxon>Bacteria</taxon>
        <taxon>Pseudomonadati</taxon>
        <taxon>Pseudomonadota</taxon>
        <taxon>Alphaproteobacteria</taxon>
        <taxon>Rhodobacterales</taxon>
        <taxon>Roseobacteraceae</taxon>
        <taxon>Ketogulonicigenium</taxon>
    </lineage>
</organism>
<keyword evidence="3" id="KW-1185">Reference proteome</keyword>
<dbReference type="EMBL" id="CP002018">
    <property type="protein sequence ID" value="AEM40729.1"/>
    <property type="molecule type" value="Genomic_DNA"/>
</dbReference>
<feature type="signal peptide" evidence="1">
    <location>
        <begin position="1"/>
        <end position="21"/>
    </location>
</feature>
<dbReference type="AlphaFoldDB" id="F9Y5H6"/>